<evidence type="ECO:0000313" key="1">
    <source>
        <dbReference type="EMBL" id="KKQ13911.1"/>
    </source>
</evidence>
<accession>A0A0G0ICU0</accession>
<dbReference type="EMBL" id="LBSJ01000042">
    <property type="protein sequence ID" value="KKQ13911.1"/>
    <property type="molecule type" value="Genomic_DNA"/>
</dbReference>
<dbReference type="AlphaFoldDB" id="A0A0G0ICU0"/>
<proteinExistence type="predicted"/>
<comment type="caution">
    <text evidence="1">The sequence shown here is derived from an EMBL/GenBank/DDBJ whole genome shotgun (WGS) entry which is preliminary data.</text>
</comment>
<dbReference type="Proteomes" id="UP000034448">
    <property type="component" value="Unassembled WGS sequence"/>
</dbReference>
<dbReference type="PATRIC" id="fig|1618417.4.peg.1164"/>
<organism evidence="1 2">
    <name type="scientific">Candidatus Daviesbacteria bacterium GW2011_GWA1_36_8</name>
    <dbReference type="NCBI Taxonomy" id="1618417"/>
    <lineage>
        <taxon>Bacteria</taxon>
        <taxon>Candidatus Daviesiibacteriota</taxon>
    </lineage>
</organism>
<sequence length="249" mass="27925">MKILIGIGVFIAVLFFLGVGLMVLAQNAPPPQIISNFTELDKIEKISRYRSCAGHTTVPQDMSEMKRSMKHYFWVKPEYLGGDTVKIFSPYDGFVQVVRQDPQEGLEGEIWIAPKDMFVMLPPVGRWMFSVQHINIRDGLKQGSEVKAGELIGYGAVSANNRDTFDVIFAKGSLSPKEIDNWNGPFSALDSVFEHMSSEIFSQYQQKGIASKEELIISKGERDNSPCTYKDSGPYFLNQDAPSNWAVLK</sequence>
<reference evidence="1 2" key="1">
    <citation type="journal article" date="2015" name="Nature">
        <title>rRNA introns, odd ribosomes, and small enigmatic genomes across a large radiation of phyla.</title>
        <authorList>
            <person name="Brown C.T."/>
            <person name="Hug L.A."/>
            <person name="Thomas B.C."/>
            <person name="Sharon I."/>
            <person name="Castelle C.J."/>
            <person name="Singh A."/>
            <person name="Wilkins M.J."/>
            <person name="Williams K.H."/>
            <person name="Banfield J.F."/>
        </authorList>
    </citation>
    <scope>NUCLEOTIDE SEQUENCE [LARGE SCALE GENOMIC DNA]</scope>
</reference>
<gene>
    <name evidence="1" type="ORF">US28_C0042G0010</name>
</gene>
<protein>
    <submittedName>
        <fullName evidence="1">Uncharacterized protein</fullName>
    </submittedName>
</protein>
<evidence type="ECO:0000313" key="2">
    <source>
        <dbReference type="Proteomes" id="UP000034448"/>
    </source>
</evidence>
<name>A0A0G0ICU0_9BACT</name>